<evidence type="ECO:0000259" key="1">
    <source>
        <dbReference type="Pfam" id="PF24764"/>
    </source>
</evidence>
<dbReference type="PANTHER" id="PTHR46791">
    <property type="entry name" value="EXPRESSED PROTEIN"/>
    <property type="match status" value="1"/>
</dbReference>
<sequence>MSMVNEVVSALLQCLELINGGQENYDRILIFIDSVLHVIDHADFQIPNRVQVNMLLESLFDHIMNSISGQNSFGRQGPGRPRLGIQVETIEHLLRTGFNVTTISKLLGVSRWTVYNRLGEQGLTASSKYSSITDDELYEVIRNVHQEFPNTGYKRMQGYLRSREIIIPQMRLREAVKFVDPEGVFQRTMRSRIIVRRQYFVKYSNEIWHLDTHMKLIRWKFIIRGAIDGKSRLVPYLEADNNNRSENNLKAFLKGVQKWSLPLRTRSDKGMENVLIARFMLETRGTNRGSHICGRSVHNQRIERYWGELFQGMLWFYYVMFSDMESQGILDINNNIHLTILHLVFIPRLNRQLQEFADGWNEHPLSTEHNWSPKQIFLVHLPRQDEDHFDQRNFEGWNYLVNVENDFQVFEEDVIRNPTNDAYILTTQQQVRMERINFLRPSECNGVDIYLEALSICLN</sequence>
<dbReference type="PANTHER" id="PTHR46791:SF5">
    <property type="entry name" value="CLR5 DOMAIN-CONTAINING PROTEIN-RELATED"/>
    <property type="match status" value="1"/>
</dbReference>
<dbReference type="EMBL" id="CAJVCH010058361">
    <property type="protein sequence ID" value="CAG7719071.1"/>
    <property type="molecule type" value="Genomic_DNA"/>
</dbReference>
<dbReference type="OrthoDB" id="6767432at2759"/>
<dbReference type="AlphaFoldDB" id="A0A8J2NMX3"/>
<name>A0A8J2NMX3_9HEXA</name>
<dbReference type="Pfam" id="PF24764">
    <property type="entry name" value="rva_4"/>
    <property type="match status" value="1"/>
</dbReference>
<gene>
    <name evidence="2" type="ORF">AFUS01_LOCUS8413</name>
</gene>
<evidence type="ECO:0000313" key="2">
    <source>
        <dbReference type="EMBL" id="CAG7719071.1"/>
    </source>
</evidence>
<accession>A0A8J2NMX3</accession>
<evidence type="ECO:0000313" key="3">
    <source>
        <dbReference type="Proteomes" id="UP000708208"/>
    </source>
</evidence>
<reference evidence="2" key="1">
    <citation type="submission" date="2021-06" db="EMBL/GenBank/DDBJ databases">
        <authorList>
            <person name="Hodson N. C."/>
            <person name="Mongue J. A."/>
            <person name="Jaron S. K."/>
        </authorList>
    </citation>
    <scope>NUCLEOTIDE SEQUENCE</scope>
</reference>
<dbReference type="Proteomes" id="UP000708208">
    <property type="component" value="Unassembled WGS sequence"/>
</dbReference>
<feature type="domain" description="Integrase core" evidence="1">
    <location>
        <begin position="199"/>
        <end position="379"/>
    </location>
</feature>
<dbReference type="InterPro" id="IPR058913">
    <property type="entry name" value="Integrase_dom_put"/>
</dbReference>
<proteinExistence type="predicted"/>
<protein>
    <recommendedName>
        <fullName evidence="1">Integrase core domain-containing protein</fullName>
    </recommendedName>
</protein>
<keyword evidence="3" id="KW-1185">Reference proteome</keyword>
<comment type="caution">
    <text evidence="2">The sequence shown here is derived from an EMBL/GenBank/DDBJ whole genome shotgun (WGS) entry which is preliminary data.</text>
</comment>
<organism evidence="2 3">
    <name type="scientific">Allacma fusca</name>
    <dbReference type="NCBI Taxonomy" id="39272"/>
    <lineage>
        <taxon>Eukaryota</taxon>
        <taxon>Metazoa</taxon>
        <taxon>Ecdysozoa</taxon>
        <taxon>Arthropoda</taxon>
        <taxon>Hexapoda</taxon>
        <taxon>Collembola</taxon>
        <taxon>Symphypleona</taxon>
        <taxon>Sminthuridae</taxon>
        <taxon>Allacma</taxon>
    </lineage>
</organism>